<feature type="domain" description="Peptidase M15A C-terminal" evidence="1">
    <location>
        <begin position="453"/>
        <end position="544"/>
    </location>
</feature>
<evidence type="ECO:0000313" key="2">
    <source>
        <dbReference type="EMBL" id="HGF99300.1"/>
    </source>
</evidence>
<protein>
    <submittedName>
        <fullName evidence="2">DUF882 domain-containing protein</fullName>
    </submittedName>
</protein>
<sequence>MAKLSPDQRNYKYLADAERVGIHKPILAALYVAHASPKLDDEETGLGISPVNRIGLSDVNTFAKQVYYGANTIRSLTDSLRAKGWEASQLWDGHQGRYTDRFILAVAAGYVPTVRDEQAARLEACKGDVLAKAYQEDLGIDLGREKLPRNQAYLDSSLLKLAIEIPRFYKGLPHERSALLEAYRIWQGLDGPAAAMTALGLPGMGTADGGTPNYATVDGELLKFIQEAVSAYRGFPQEREALLRLSQLWRQQDSREEAIAVLAFNTSPQTNLTTIDPALMAFVQRVPQNYRGEASQRNALTEVVQLWRQLKSRAETLQSLGLNAQSLTQARNDPKALENAAAILDRELLGFLNRIPSFYAQKDHQREALIRMVQLWRGLATREQAIASLFEDLKRMNQARRGSPDAPPEPVVVVPARPQRWEPDNIQVYASIIPNGSFTWAEATHGGSRMPPDQDTVDAIVRIAKLAQQARDRIGRPFHVTSWYRPPDVNRSAGGASQSRHIVGDAIDFYCDGLTGDQLYWLLDPWWPGGLGRYSHLPYISHIDARDYRVRWVH</sequence>
<proteinExistence type="predicted"/>
<dbReference type="AlphaFoldDB" id="A0A7C3ZJF1"/>
<evidence type="ECO:0000259" key="1">
    <source>
        <dbReference type="Pfam" id="PF08291"/>
    </source>
</evidence>
<dbReference type="Pfam" id="PF08291">
    <property type="entry name" value="Peptidase_M15_3"/>
    <property type="match status" value="1"/>
</dbReference>
<dbReference type="InterPro" id="IPR013230">
    <property type="entry name" value="Peptidase_M15A_C"/>
</dbReference>
<gene>
    <name evidence="2" type="ORF">ENR15_01130</name>
</gene>
<reference evidence="2" key="1">
    <citation type="journal article" date="2020" name="mSystems">
        <title>Genome- and Community-Level Interaction Insights into Carbon Utilization and Element Cycling Functions of Hydrothermarchaeota in Hydrothermal Sediment.</title>
        <authorList>
            <person name="Zhou Z."/>
            <person name="Liu Y."/>
            <person name="Xu W."/>
            <person name="Pan J."/>
            <person name="Luo Z.H."/>
            <person name="Li M."/>
        </authorList>
    </citation>
    <scope>NUCLEOTIDE SEQUENCE [LARGE SCALE GENOMIC DNA]</scope>
    <source>
        <strain evidence="2">SpSt-374</strain>
    </source>
</reference>
<organism evidence="2">
    <name type="scientific">Planktothricoides sp. SpSt-374</name>
    <dbReference type="NCBI Taxonomy" id="2282167"/>
    <lineage>
        <taxon>Bacteria</taxon>
        <taxon>Bacillati</taxon>
        <taxon>Cyanobacteriota</taxon>
        <taxon>Cyanophyceae</taxon>
        <taxon>Oscillatoriophycideae</taxon>
        <taxon>Oscillatoriales</taxon>
        <taxon>Oscillatoriaceae</taxon>
        <taxon>Planktothricoides</taxon>
    </lineage>
</organism>
<dbReference type="Gene3D" id="3.30.1380.10">
    <property type="match status" value="1"/>
</dbReference>
<name>A0A7C3ZJF1_9CYAN</name>
<dbReference type="EMBL" id="DSPX01000008">
    <property type="protein sequence ID" value="HGF99300.1"/>
    <property type="molecule type" value="Genomic_DNA"/>
</dbReference>
<dbReference type="SUPFAM" id="SSF55166">
    <property type="entry name" value="Hedgehog/DD-peptidase"/>
    <property type="match status" value="1"/>
</dbReference>
<comment type="caution">
    <text evidence="2">The sequence shown here is derived from an EMBL/GenBank/DDBJ whole genome shotgun (WGS) entry which is preliminary data.</text>
</comment>
<dbReference type="InterPro" id="IPR009045">
    <property type="entry name" value="Zn_M74/Hedgehog-like"/>
</dbReference>
<accession>A0A7C3ZJF1</accession>